<dbReference type="AlphaFoldDB" id="A0A5B7KET3"/>
<dbReference type="Proteomes" id="UP000324222">
    <property type="component" value="Unassembled WGS sequence"/>
</dbReference>
<protein>
    <submittedName>
        <fullName evidence="1">Uncharacterized protein</fullName>
    </submittedName>
</protein>
<accession>A0A5B7KET3</accession>
<organism evidence="1 2">
    <name type="scientific">Portunus trituberculatus</name>
    <name type="common">Swimming crab</name>
    <name type="synonym">Neptunus trituberculatus</name>
    <dbReference type="NCBI Taxonomy" id="210409"/>
    <lineage>
        <taxon>Eukaryota</taxon>
        <taxon>Metazoa</taxon>
        <taxon>Ecdysozoa</taxon>
        <taxon>Arthropoda</taxon>
        <taxon>Crustacea</taxon>
        <taxon>Multicrustacea</taxon>
        <taxon>Malacostraca</taxon>
        <taxon>Eumalacostraca</taxon>
        <taxon>Eucarida</taxon>
        <taxon>Decapoda</taxon>
        <taxon>Pleocyemata</taxon>
        <taxon>Brachyura</taxon>
        <taxon>Eubrachyura</taxon>
        <taxon>Portunoidea</taxon>
        <taxon>Portunidae</taxon>
        <taxon>Portuninae</taxon>
        <taxon>Portunus</taxon>
    </lineage>
</organism>
<proteinExistence type="predicted"/>
<evidence type="ECO:0000313" key="1">
    <source>
        <dbReference type="EMBL" id="MPD05284.1"/>
    </source>
</evidence>
<comment type="caution">
    <text evidence="1">The sequence shown here is derived from an EMBL/GenBank/DDBJ whole genome shotgun (WGS) entry which is preliminary data.</text>
</comment>
<reference evidence="1 2" key="1">
    <citation type="submission" date="2019-05" db="EMBL/GenBank/DDBJ databases">
        <title>Another draft genome of Portunus trituberculatus and its Hox gene families provides insights of decapod evolution.</title>
        <authorList>
            <person name="Jeong J.-H."/>
            <person name="Song I."/>
            <person name="Kim S."/>
            <person name="Choi T."/>
            <person name="Kim D."/>
            <person name="Ryu S."/>
            <person name="Kim W."/>
        </authorList>
    </citation>
    <scope>NUCLEOTIDE SEQUENCE [LARGE SCALE GENOMIC DNA]</scope>
    <source>
        <tissue evidence="1">Muscle</tissue>
    </source>
</reference>
<sequence>MVCSVKDCLMRIFPSTAFDHRSNENILGNHNILPDLQKPVPCNATHSRSRSRNSVSGGKAYILRSVRGFNE</sequence>
<dbReference type="EMBL" id="VSRR010145272">
    <property type="protein sequence ID" value="MPD05284.1"/>
    <property type="molecule type" value="Genomic_DNA"/>
</dbReference>
<evidence type="ECO:0000313" key="2">
    <source>
        <dbReference type="Proteomes" id="UP000324222"/>
    </source>
</evidence>
<gene>
    <name evidence="1" type="ORF">E2C01_101017</name>
</gene>
<keyword evidence="2" id="KW-1185">Reference proteome</keyword>
<name>A0A5B7KET3_PORTR</name>